<dbReference type="EMBL" id="CP015105">
    <property type="protein sequence ID" value="ASJ11576.1"/>
    <property type="molecule type" value="Genomic_DNA"/>
</dbReference>
<evidence type="ECO:0000313" key="6">
    <source>
        <dbReference type="Proteomes" id="UP000250136"/>
    </source>
</evidence>
<evidence type="ECO:0000313" key="1">
    <source>
        <dbReference type="EMBL" id="ASJ11576.1"/>
    </source>
</evidence>
<reference evidence="2 4" key="1">
    <citation type="submission" date="2015-08" db="EMBL/GenBank/DDBJ databases">
        <title>Thermococcus thioreducens DSM 14981 genome sequencing.</title>
        <authorList>
            <person name="Hong S.-J."/>
            <person name="Kim M.-C."/>
            <person name="Shin J.-H."/>
        </authorList>
    </citation>
    <scope>NUCLEOTIDE SEQUENCE [LARGE SCALE GENOMIC DNA]</scope>
    <source>
        <strain evidence="2 4">DSM 14981</strain>
    </source>
</reference>
<evidence type="ECO:0000313" key="5">
    <source>
        <dbReference type="Proteomes" id="UP000182125"/>
    </source>
</evidence>
<dbReference type="Proteomes" id="UP000250136">
    <property type="component" value="Chromosome"/>
</dbReference>
<dbReference type="EMBL" id="FOIW01000002">
    <property type="protein sequence ID" value="SEW04169.1"/>
    <property type="molecule type" value="Genomic_DNA"/>
</dbReference>
<gene>
    <name evidence="1" type="ORF">A3L14_01125</name>
    <name evidence="2" type="ORF">AMR53_08705</name>
    <name evidence="3" type="ORF">SAMN05216170_1205</name>
</gene>
<dbReference type="Proteomes" id="UP000051862">
    <property type="component" value="Unassembled WGS sequence"/>
</dbReference>
<dbReference type="STRING" id="277988.SAMN05216170_1205"/>
<reference evidence="3 5" key="3">
    <citation type="submission" date="2016-10" db="EMBL/GenBank/DDBJ databases">
        <authorList>
            <person name="de Groot N.N."/>
        </authorList>
    </citation>
    <scope>NUCLEOTIDE SEQUENCE [LARGE SCALE GENOMIC DNA]</scope>
    <source>
        <strain evidence="3 5">OGL-20</strain>
    </source>
</reference>
<dbReference type="AlphaFoldDB" id="A0A0Q2M1T2"/>
<dbReference type="RefSeq" id="WP_055429886.1">
    <property type="nucleotide sequence ID" value="NZ_CP015105.1"/>
</dbReference>
<proteinExistence type="predicted"/>
<sequence length="557" mass="64796">MNMSSKHIVMLSFIISIVLATLSLISLYRQEVTFKEMGLLPTLLETGAGIVYLLSLLIFTINIILNILLIQSKFIFLVQMFYTAFLLFSLPVYIEPLPRFRYTYFAYSFSDFILKTGTIDSNRIFYHNWPSFSILGAYLYLIGLPTKSDQFNFLRIYPLIITLIYMGFVYLIFLKIEGKGYKKYIAVLLFPMLNWINQSYFSPQSLGFLLWLLMYYLLLANINSPKEIYFALMLVLIGLITTHFLSSLVAGGFLLLLFIMMNTRRIPRIINIKHRTFIIFVLLFVSWSIYFSYDYLRENIHKIVDNFQVFLKLGLSSYFYFFHGTLARAQGDYSHVLVAKAMIIFAILSVILAIFGFIQRIRYNKKLETTDILFTLAEISILTSVIVVGSYGNELLIRVFLFSIPAFVYYISELSASHLKVLLIIFLLISPFLHIFVHYGNERYDHVTLSEIQGIFFIENKFSNSNDSIVIKKGSPIVRMLYILKNYKPSAATTALLIFDKGFYELAKMYGEEEQYYNERKKCMILGKIIYASRDFLLCIDKTKGVIKYEESISDRI</sequence>
<evidence type="ECO:0000313" key="4">
    <source>
        <dbReference type="Proteomes" id="UP000051862"/>
    </source>
</evidence>
<accession>A0A0Q2M1T2</accession>
<dbReference type="GeneID" id="33332978"/>
<dbReference type="EMBL" id="LIXN01000015">
    <property type="protein sequence ID" value="KQH81818.1"/>
    <property type="molecule type" value="Genomic_DNA"/>
</dbReference>
<name>A0A0Q2M1T2_9EURY</name>
<evidence type="ECO:0000313" key="3">
    <source>
        <dbReference type="EMBL" id="SEW04169.1"/>
    </source>
</evidence>
<keyword evidence="6" id="KW-1185">Reference proteome</keyword>
<dbReference type="KEGG" id="ttd:A3L14_01125"/>
<dbReference type="Proteomes" id="UP000182125">
    <property type="component" value="Unassembled WGS sequence"/>
</dbReference>
<dbReference type="PATRIC" id="fig|277988.4.peg.1828"/>
<reference evidence="1 6" key="2">
    <citation type="submission" date="2016-04" db="EMBL/GenBank/DDBJ databases">
        <title>Complete genome sequence of Thermococcus thioreducens type strain OGL-20P.</title>
        <authorList>
            <person name="Oger P.M."/>
        </authorList>
    </citation>
    <scope>NUCLEOTIDE SEQUENCE [LARGE SCALE GENOMIC DNA]</scope>
    <source>
        <strain evidence="1 6">OGL-20P</strain>
    </source>
</reference>
<protein>
    <submittedName>
        <fullName evidence="2">Uncharacterized protein</fullName>
    </submittedName>
</protein>
<organism evidence="2 4">
    <name type="scientific">Thermococcus thioreducens</name>
    <dbReference type="NCBI Taxonomy" id="277988"/>
    <lineage>
        <taxon>Archaea</taxon>
        <taxon>Methanobacteriati</taxon>
        <taxon>Methanobacteriota</taxon>
        <taxon>Thermococci</taxon>
        <taxon>Thermococcales</taxon>
        <taxon>Thermococcaceae</taxon>
        <taxon>Thermococcus</taxon>
    </lineage>
</organism>
<evidence type="ECO:0000313" key="2">
    <source>
        <dbReference type="EMBL" id="KQH81818.1"/>
    </source>
</evidence>